<name>A0AAV7XE55_9NEOP</name>
<feature type="domain" description="Macro" evidence="1">
    <location>
        <begin position="1"/>
        <end position="143"/>
    </location>
</feature>
<protein>
    <recommendedName>
        <fullName evidence="1">Macro domain-containing protein</fullName>
    </recommendedName>
</protein>
<evidence type="ECO:0000313" key="3">
    <source>
        <dbReference type="Proteomes" id="UP001075354"/>
    </source>
</evidence>
<dbReference type="InterPro" id="IPR036514">
    <property type="entry name" value="SGNH_hydro_sf"/>
</dbReference>
<evidence type="ECO:0000313" key="2">
    <source>
        <dbReference type="EMBL" id="KAJ1521745.1"/>
    </source>
</evidence>
<sequence length="316" mass="34831">MAPVVELWGDLLAMPGALAHAVSSDFHMSAGIAVDFKKCFGRVDELLAQGKGVGEVAYLKHKSTYVFYLITKKHYSNKCISLNNVFSCLVHLNHLCTSLGVREVSMPRIGCGLDLLKYSDILPRVCAAFQDSYVQVNILTPPPSIQGLSVLGDGQGVRYLISRGKLANGMGIELHLKTVGLSRSGQTISQLLDVLNGMPNNSLGDVLVLIGTNDFMKLCSSDEKQRRERKAIRGKWSALRTVLSNKCKACCRAIITTVPPIPKILNPAHSVATKEHWLWNYINQSLKDLSASRFHVLDLEAVFMKDGIGNEDFFER</sequence>
<keyword evidence="3" id="KW-1185">Reference proteome</keyword>
<dbReference type="InterPro" id="IPR002589">
    <property type="entry name" value="Macro_dom"/>
</dbReference>
<dbReference type="PANTHER" id="PTHR12521">
    <property type="entry name" value="PROTEIN C6ORF130"/>
    <property type="match status" value="1"/>
</dbReference>
<dbReference type="AlphaFoldDB" id="A0AAV7XE55"/>
<dbReference type="SUPFAM" id="SSF52266">
    <property type="entry name" value="SGNH hydrolase"/>
    <property type="match status" value="1"/>
</dbReference>
<dbReference type="CDD" id="cd02901">
    <property type="entry name" value="Macro_Poa1p-like"/>
    <property type="match status" value="1"/>
</dbReference>
<evidence type="ECO:0000259" key="1">
    <source>
        <dbReference type="PROSITE" id="PS51154"/>
    </source>
</evidence>
<gene>
    <name evidence="2" type="ORF">ONE63_003381</name>
</gene>
<organism evidence="2 3">
    <name type="scientific">Megalurothrips usitatus</name>
    <name type="common">bean blossom thrips</name>
    <dbReference type="NCBI Taxonomy" id="439358"/>
    <lineage>
        <taxon>Eukaryota</taxon>
        <taxon>Metazoa</taxon>
        <taxon>Ecdysozoa</taxon>
        <taxon>Arthropoda</taxon>
        <taxon>Hexapoda</taxon>
        <taxon>Insecta</taxon>
        <taxon>Pterygota</taxon>
        <taxon>Neoptera</taxon>
        <taxon>Paraneoptera</taxon>
        <taxon>Thysanoptera</taxon>
        <taxon>Terebrantia</taxon>
        <taxon>Thripoidea</taxon>
        <taxon>Thripidae</taxon>
        <taxon>Megalurothrips</taxon>
    </lineage>
</organism>
<dbReference type="GO" id="GO:0140291">
    <property type="term" value="P:peptidyl-glutamate ADP-deribosylation"/>
    <property type="evidence" value="ECO:0007669"/>
    <property type="project" value="TreeGrafter"/>
</dbReference>
<reference evidence="2" key="1">
    <citation type="submission" date="2022-12" db="EMBL/GenBank/DDBJ databases">
        <title>Chromosome-level genome assembly of the bean flower thrips Megalurothrips usitatus.</title>
        <authorList>
            <person name="Ma L."/>
            <person name="Liu Q."/>
            <person name="Li H."/>
            <person name="Cai W."/>
        </authorList>
    </citation>
    <scope>NUCLEOTIDE SEQUENCE</scope>
    <source>
        <strain evidence="2">Cailab_2022a</strain>
    </source>
</reference>
<comment type="caution">
    <text evidence="2">The sequence shown here is derived from an EMBL/GenBank/DDBJ whole genome shotgun (WGS) entry which is preliminary data.</text>
</comment>
<accession>A0AAV7XE55</accession>
<dbReference type="InterPro" id="IPR050892">
    <property type="entry name" value="ADP-ribose_metab_enzymes"/>
</dbReference>
<proteinExistence type="predicted"/>
<dbReference type="PROSITE" id="PS51154">
    <property type="entry name" value="MACRO"/>
    <property type="match status" value="1"/>
</dbReference>
<dbReference type="PANTHER" id="PTHR12521:SF0">
    <property type="entry name" value="ADP-RIBOSE GLYCOHYDROLASE OARD1"/>
    <property type="match status" value="1"/>
</dbReference>
<dbReference type="InterPro" id="IPR043472">
    <property type="entry name" value="Macro_dom-like"/>
</dbReference>
<dbReference type="EMBL" id="JAPTSV010000013">
    <property type="protein sequence ID" value="KAJ1521745.1"/>
    <property type="molecule type" value="Genomic_DNA"/>
</dbReference>
<dbReference type="Gene3D" id="3.40.50.1110">
    <property type="entry name" value="SGNH hydrolase"/>
    <property type="match status" value="1"/>
</dbReference>
<dbReference type="Proteomes" id="UP001075354">
    <property type="component" value="Chromosome 13"/>
</dbReference>
<dbReference type="SUPFAM" id="SSF52949">
    <property type="entry name" value="Macro domain-like"/>
    <property type="match status" value="1"/>
</dbReference>
<dbReference type="Gene3D" id="3.40.220.10">
    <property type="entry name" value="Leucine Aminopeptidase, subunit E, domain 1"/>
    <property type="match status" value="1"/>
</dbReference>